<comment type="subunit">
    <text evidence="6">Monomer.</text>
</comment>
<dbReference type="PRINTS" id="PR00599">
    <property type="entry name" value="MAPEPTIDASE"/>
</dbReference>
<dbReference type="EC" id="3.4.11.18" evidence="6 7"/>
<dbReference type="InterPro" id="IPR001714">
    <property type="entry name" value="Pept_M24_MAP"/>
</dbReference>
<evidence type="ECO:0000313" key="10">
    <source>
        <dbReference type="Proteomes" id="UP001221217"/>
    </source>
</evidence>
<gene>
    <name evidence="6 9" type="primary">map</name>
    <name evidence="9" type="ORF">PQJ61_03690</name>
</gene>
<evidence type="ECO:0000256" key="7">
    <source>
        <dbReference type="RuleBase" id="RU003653"/>
    </source>
</evidence>
<comment type="function">
    <text evidence="1 6">Removes the N-terminal methionine from nascent proteins. The N-terminal methionine is often cleaved when the second residue in the primary sequence is small and uncharged (Met-Ala-, Cys, Gly, Pro, Ser, Thr, or Val). Requires deformylation of the N(alpha)-formylated initiator methionine before it can be hydrolyzed.</text>
</comment>
<dbReference type="PANTHER" id="PTHR43330:SF27">
    <property type="entry name" value="METHIONINE AMINOPEPTIDASE"/>
    <property type="match status" value="1"/>
</dbReference>
<dbReference type="Proteomes" id="UP001221217">
    <property type="component" value="Unassembled WGS sequence"/>
</dbReference>
<dbReference type="EMBL" id="JAQQAL010000010">
    <property type="protein sequence ID" value="MDC7225851.1"/>
    <property type="molecule type" value="Genomic_DNA"/>
</dbReference>
<comment type="catalytic activity">
    <reaction evidence="6 7">
        <text>Release of N-terminal amino acids, preferentially methionine, from peptides and arylamides.</text>
        <dbReference type="EC" id="3.4.11.18"/>
    </reaction>
</comment>
<organism evidence="9 10">
    <name type="scientific">Candidatus Thalassospirochaeta sargassi</name>
    <dbReference type="NCBI Taxonomy" id="3119039"/>
    <lineage>
        <taxon>Bacteria</taxon>
        <taxon>Pseudomonadati</taxon>
        <taxon>Spirochaetota</taxon>
        <taxon>Spirochaetia</taxon>
        <taxon>Spirochaetales</taxon>
        <taxon>Spirochaetaceae</taxon>
        <taxon>Candidatus Thalassospirochaeta</taxon>
    </lineage>
</organism>
<evidence type="ECO:0000256" key="2">
    <source>
        <dbReference type="ARBA" id="ARBA00022438"/>
    </source>
</evidence>
<dbReference type="HAMAP" id="MF_01974">
    <property type="entry name" value="MetAP_1"/>
    <property type="match status" value="1"/>
</dbReference>
<keyword evidence="3 6" id="KW-0645">Protease</keyword>
<reference evidence="9 10" key="1">
    <citation type="submission" date="2022-12" db="EMBL/GenBank/DDBJ databases">
        <title>Metagenome assembled genome from gulf of manar.</title>
        <authorList>
            <person name="Kohli P."/>
            <person name="Pk S."/>
            <person name="Venkata Ramana C."/>
            <person name="Sasikala C."/>
        </authorList>
    </citation>
    <scope>NUCLEOTIDE SEQUENCE [LARGE SCALE GENOMIC DNA]</scope>
    <source>
        <strain evidence="9">JB008</strain>
    </source>
</reference>
<feature type="domain" description="Peptidase M24" evidence="8">
    <location>
        <begin position="16"/>
        <end position="241"/>
    </location>
</feature>
<feature type="binding site" evidence="6">
    <location>
        <position position="109"/>
    </location>
    <ligand>
        <name>a divalent metal cation</name>
        <dbReference type="ChEBI" id="CHEBI:60240"/>
        <label>2</label>
        <note>catalytic</note>
    </ligand>
</feature>
<dbReference type="Pfam" id="PF00557">
    <property type="entry name" value="Peptidase_M24"/>
    <property type="match status" value="1"/>
</dbReference>
<feature type="binding site" evidence="6">
    <location>
        <position position="81"/>
    </location>
    <ligand>
        <name>substrate</name>
    </ligand>
</feature>
<dbReference type="AlphaFoldDB" id="A0AAJ1IEF1"/>
<dbReference type="NCBIfam" id="TIGR00500">
    <property type="entry name" value="met_pdase_I"/>
    <property type="match status" value="1"/>
</dbReference>
<sequence length="252" mass="27035">MGYSYVPLKLKNEVMRIKTACRLTRGILDELVAMTAPGITTREIDLKCRKLIIKRGAEAGLLGFKGFPAVICASVNHVAAHGVPNKYTLQSGDIITLDLTAGVDGWYGDTAVTFGLGEISREKADLIEAARQATAAGINAAVAGARMGDIGEAVSRSAREHGYNVLRNFIGHGIGREIHEEPAVLYCGESGEGRPIVPGMVFTVEPILTPGKDEVETLIDGWSVVTCDRMPCAQFEHTIAVFGDHTEILTEL</sequence>
<feature type="binding site" evidence="6">
    <location>
        <position position="236"/>
    </location>
    <ligand>
        <name>a divalent metal cation</name>
        <dbReference type="ChEBI" id="CHEBI:60240"/>
        <label>1</label>
    </ligand>
</feature>
<keyword evidence="5 6" id="KW-0378">Hydrolase</keyword>
<feature type="binding site" evidence="6">
    <location>
        <position position="205"/>
    </location>
    <ligand>
        <name>a divalent metal cation</name>
        <dbReference type="ChEBI" id="CHEBI:60240"/>
        <label>2</label>
        <note>catalytic</note>
    </ligand>
</feature>
<evidence type="ECO:0000256" key="1">
    <source>
        <dbReference type="ARBA" id="ARBA00002521"/>
    </source>
</evidence>
<dbReference type="GO" id="GO:0005829">
    <property type="term" value="C:cytosol"/>
    <property type="evidence" value="ECO:0007669"/>
    <property type="project" value="TreeGrafter"/>
</dbReference>
<dbReference type="GO" id="GO:0070006">
    <property type="term" value="F:metalloaminopeptidase activity"/>
    <property type="evidence" value="ECO:0007669"/>
    <property type="project" value="UniProtKB-UniRule"/>
</dbReference>
<evidence type="ECO:0000256" key="3">
    <source>
        <dbReference type="ARBA" id="ARBA00022670"/>
    </source>
</evidence>
<feature type="binding site" evidence="6">
    <location>
        <position position="172"/>
    </location>
    <ligand>
        <name>a divalent metal cation</name>
        <dbReference type="ChEBI" id="CHEBI:60240"/>
        <label>2</label>
        <note>catalytic</note>
    </ligand>
</feature>
<feature type="binding site" evidence="6">
    <location>
        <position position="179"/>
    </location>
    <ligand>
        <name>substrate</name>
    </ligand>
</feature>
<dbReference type="GO" id="GO:0006508">
    <property type="term" value="P:proteolysis"/>
    <property type="evidence" value="ECO:0007669"/>
    <property type="project" value="UniProtKB-KW"/>
</dbReference>
<dbReference type="InterPro" id="IPR000994">
    <property type="entry name" value="Pept_M24"/>
</dbReference>
<name>A0AAJ1IEF1_9SPIO</name>
<dbReference type="SUPFAM" id="SSF55920">
    <property type="entry name" value="Creatinase/aminopeptidase"/>
    <property type="match status" value="1"/>
</dbReference>
<dbReference type="InterPro" id="IPR002467">
    <property type="entry name" value="Pept_M24A_MAP1"/>
</dbReference>
<dbReference type="GO" id="GO:0046872">
    <property type="term" value="F:metal ion binding"/>
    <property type="evidence" value="ECO:0007669"/>
    <property type="project" value="UniProtKB-UniRule"/>
</dbReference>
<comment type="caution">
    <text evidence="9">The sequence shown here is derived from an EMBL/GenBank/DDBJ whole genome shotgun (WGS) entry which is preliminary data.</text>
</comment>
<evidence type="ECO:0000259" key="8">
    <source>
        <dbReference type="Pfam" id="PF00557"/>
    </source>
</evidence>
<proteinExistence type="inferred from homology"/>
<dbReference type="GO" id="GO:0004239">
    <property type="term" value="F:initiator methionyl aminopeptidase activity"/>
    <property type="evidence" value="ECO:0007669"/>
    <property type="project" value="UniProtKB-UniRule"/>
</dbReference>
<dbReference type="InterPro" id="IPR036005">
    <property type="entry name" value="Creatinase/aminopeptidase-like"/>
</dbReference>
<evidence type="ECO:0000256" key="4">
    <source>
        <dbReference type="ARBA" id="ARBA00022723"/>
    </source>
</evidence>
<comment type="similarity">
    <text evidence="6">Belongs to the peptidase M24A family. Methionine aminopeptidase type 1 subfamily.</text>
</comment>
<dbReference type="Gene3D" id="3.90.230.10">
    <property type="entry name" value="Creatinase/methionine aminopeptidase superfamily"/>
    <property type="match status" value="1"/>
</dbReference>
<evidence type="ECO:0000256" key="5">
    <source>
        <dbReference type="ARBA" id="ARBA00022801"/>
    </source>
</evidence>
<evidence type="ECO:0000313" key="9">
    <source>
        <dbReference type="EMBL" id="MDC7225851.1"/>
    </source>
</evidence>
<protein>
    <recommendedName>
        <fullName evidence="6 7">Methionine aminopeptidase</fullName>
        <shortName evidence="6">MAP</shortName>
        <shortName evidence="6">MetAP</shortName>
        <ecNumber evidence="6 7">3.4.11.18</ecNumber>
    </recommendedName>
    <alternativeName>
        <fullName evidence="6">Peptidase M</fullName>
    </alternativeName>
</protein>
<feature type="binding site" evidence="6">
    <location>
        <position position="109"/>
    </location>
    <ligand>
        <name>a divalent metal cation</name>
        <dbReference type="ChEBI" id="CHEBI:60240"/>
        <label>1</label>
    </ligand>
</feature>
<feature type="binding site" evidence="6">
    <location>
        <position position="98"/>
    </location>
    <ligand>
        <name>a divalent metal cation</name>
        <dbReference type="ChEBI" id="CHEBI:60240"/>
        <label>1</label>
    </ligand>
</feature>
<evidence type="ECO:0000256" key="6">
    <source>
        <dbReference type="HAMAP-Rule" id="MF_01974"/>
    </source>
</evidence>
<comment type="cofactor">
    <cofactor evidence="6">
        <name>Co(2+)</name>
        <dbReference type="ChEBI" id="CHEBI:48828"/>
    </cofactor>
    <cofactor evidence="6">
        <name>Zn(2+)</name>
        <dbReference type="ChEBI" id="CHEBI:29105"/>
    </cofactor>
    <cofactor evidence="6">
        <name>Mn(2+)</name>
        <dbReference type="ChEBI" id="CHEBI:29035"/>
    </cofactor>
    <cofactor evidence="6">
        <name>Fe(2+)</name>
        <dbReference type="ChEBI" id="CHEBI:29033"/>
    </cofactor>
    <text evidence="6">Binds 2 divalent metal cations per subunit. Has a high-affinity and a low affinity metal-binding site. The true nature of the physiological cofactor is under debate. The enzyme is active with cobalt, zinc, manganese or divalent iron ions. Most likely, methionine aminopeptidases function as mononuclear Fe(2+)-metalloproteases under physiological conditions, and the catalytically relevant metal-binding site has been assigned to the histidine-containing high-affinity site.</text>
</comment>
<dbReference type="CDD" id="cd01086">
    <property type="entry name" value="MetAP1"/>
    <property type="match status" value="1"/>
</dbReference>
<keyword evidence="2 6" id="KW-0031">Aminopeptidase</keyword>
<accession>A0AAJ1IEF1</accession>
<keyword evidence="4 6" id="KW-0479">Metal-binding</keyword>
<dbReference type="PANTHER" id="PTHR43330">
    <property type="entry name" value="METHIONINE AMINOPEPTIDASE"/>
    <property type="match status" value="1"/>
</dbReference>
<feature type="binding site" evidence="6">
    <location>
        <position position="236"/>
    </location>
    <ligand>
        <name>a divalent metal cation</name>
        <dbReference type="ChEBI" id="CHEBI:60240"/>
        <label>2</label>
        <note>catalytic</note>
    </ligand>
</feature>